<feature type="signal peptide" evidence="1">
    <location>
        <begin position="1"/>
        <end position="39"/>
    </location>
</feature>
<dbReference type="AlphaFoldDB" id="A0A5U7H8M5"/>
<evidence type="ECO:0008006" key="3">
    <source>
        <dbReference type="Google" id="ProtNLM"/>
    </source>
</evidence>
<proteinExistence type="predicted"/>
<comment type="caution">
    <text evidence="2">The sequence shown here is derived from an EMBL/GenBank/DDBJ whole genome shotgun (WGS) entry which is preliminary data.</text>
</comment>
<gene>
    <name evidence="2" type="ORF">B7823_06835</name>
</gene>
<accession>A0A5U7H8M5</accession>
<evidence type="ECO:0000256" key="1">
    <source>
        <dbReference type="SAM" id="SignalP"/>
    </source>
</evidence>
<reference evidence="2" key="1">
    <citation type="submission" date="2018-07" db="EMBL/GenBank/DDBJ databases">
        <authorList>
            <consortium name="PulseNet: The National Subtyping Network for Foodborne Disease Surveillance"/>
            <person name="Tarr C.L."/>
            <person name="Trees E."/>
            <person name="Katz L.S."/>
            <person name="Carleton-Romer H.A."/>
            <person name="Stroika S."/>
            <person name="Kucerova Z."/>
            <person name="Roache K.F."/>
            <person name="Sabol A.L."/>
            <person name="Besser J."/>
            <person name="Gerner-Smidt P."/>
        </authorList>
    </citation>
    <scope>NUCLEOTIDE SEQUENCE</scope>
    <source>
        <strain evidence="2">PNUSAS011535</strain>
    </source>
</reference>
<organism evidence="2">
    <name type="scientific">Salmonella enterica</name>
    <name type="common">Salmonella choleraesuis</name>
    <dbReference type="NCBI Taxonomy" id="28901"/>
    <lineage>
        <taxon>Bacteria</taxon>
        <taxon>Pseudomonadati</taxon>
        <taxon>Pseudomonadota</taxon>
        <taxon>Gammaproteobacteria</taxon>
        <taxon>Enterobacterales</taxon>
        <taxon>Enterobacteriaceae</taxon>
        <taxon>Salmonella</taxon>
    </lineage>
</organism>
<keyword evidence="1" id="KW-0732">Signal</keyword>
<evidence type="ECO:0000313" key="2">
    <source>
        <dbReference type="EMBL" id="EBR3632816.1"/>
    </source>
</evidence>
<protein>
    <recommendedName>
        <fullName evidence="3">Fimbrial protein</fullName>
    </recommendedName>
</protein>
<dbReference type="EMBL" id="AAGSAC010000010">
    <property type="protein sequence ID" value="EBR3632816.1"/>
    <property type="molecule type" value="Genomic_DNA"/>
</dbReference>
<feature type="chain" id="PRO_5026045230" description="Fimbrial protein" evidence="1">
    <location>
        <begin position="40"/>
        <end position="194"/>
    </location>
</feature>
<name>A0A5U7H8M5_SALER</name>
<sequence>MRTLQSGLKLKVREQMNKMTSLWTGLALAASGYAATAGAAVGAYAGESSVNVEFYVGDTLVPVQCTSEGMHMTIAQSNQEGSIAANIKCKNPNLSDVVMAPLLTPSQVSANGGHWVASRGLNESNILMLDVFKADGNVFPATQVDASVTNSPTAYVTLLGGEGTDMTMRIAAPNGHLGASGTYKLALRIGTWAA</sequence>